<reference evidence="1" key="1">
    <citation type="journal article" date="2020" name="Stud. Mycol.">
        <title>101 Dothideomycetes genomes: a test case for predicting lifestyles and emergence of pathogens.</title>
        <authorList>
            <person name="Haridas S."/>
            <person name="Albert R."/>
            <person name="Binder M."/>
            <person name="Bloem J."/>
            <person name="Labutti K."/>
            <person name="Salamov A."/>
            <person name="Andreopoulos B."/>
            <person name="Baker S."/>
            <person name="Barry K."/>
            <person name="Bills G."/>
            <person name="Bluhm B."/>
            <person name="Cannon C."/>
            <person name="Castanera R."/>
            <person name="Culley D."/>
            <person name="Daum C."/>
            <person name="Ezra D."/>
            <person name="Gonzalez J."/>
            <person name="Henrissat B."/>
            <person name="Kuo A."/>
            <person name="Liang C."/>
            <person name="Lipzen A."/>
            <person name="Lutzoni F."/>
            <person name="Magnuson J."/>
            <person name="Mondo S."/>
            <person name="Nolan M."/>
            <person name="Ohm R."/>
            <person name="Pangilinan J."/>
            <person name="Park H.-J."/>
            <person name="Ramirez L."/>
            <person name="Alfaro M."/>
            <person name="Sun H."/>
            <person name="Tritt A."/>
            <person name="Yoshinaga Y."/>
            <person name="Zwiers L.-H."/>
            <person name="Turgeon B."/>
            <person name="Goodwin S."/>
            <person name="Spatafora J."/>
            <person name="Crous P."/>
            <person name="Grigoriev I."/>
        </authorList>
    </citation>
    <scope>NUCLEOTIDE SEQUENCE</scope>
    <source>
        <strain evidence="1">CBS 675.92</strain>
    </source>
</reference>
<dbReference type="Proteomes" id="UP000800035">
    <property type="component" value="Unassembled WGS sequence"/>
</dbReference>
<dbReference type="EMBL" id="ML976980">
    <property type="protein sequence ID" value="KAF1962015.1"/>
    <property type="molecule type" value="Genomic_DNA"/>
</dbReference>
<name>A0A6A5UAS9_9PLEO</name>
<organism evidence="1 2">
    <name type="scientific">Byssothecium circinans</name>
    <dbReference type="NCBI Taxonomy" id="147558"/>
    <lineage>
        <taxon>Eukaryota</taxon>
        <taxon>Fungi</taxon>
        <taxon>Dikarya</taxon>
        <taxon>Ascomycota</taxon>
        <taxon>Pezizomycotina</taxon>
        <taxon>Dothideomycetes</taxon>
        <taxon>Pleosporomycetidae</taxon>
        <taxon>Pleosporales</taxon>
        <taxon>Massarineae</taxon>
        <taxon>Massarinaceae</taxon>
        <taxon>Byssothecium</taxon>
    </lineage>
</organism>
<keyword evidence="2" id="KW-1185">Reference proteome</keyword>
<proteinExistence type="predicted"/>
<evidence type="ECO:0000313" key="2">
    <source>
        <dbReference type="Proteomes" id="UP000800035"/>
    </source>
</evidence>
<dbReference type="AlphaFoldDB" id="A0A6A5UAS9"/>
<gene>
    <name evidence="1" type="ORF">CC80DRAFT_500347</name>
</gene>
<accession>A0A6A5UAS9</accession>
<protein>
    <submittedName>
        <fullName evidence="1">Uncharacterized protein</fullName>
    </submittedName>
</protein>
<sequence>MPNTDLLVFSHASKNNTRAGCKVAREAVIITSMHDTIYRHVNARYDPTSWPRTESSSIDEKDLQTLYYLTGIKKGLQGPTRGLMDMRAFPFTQLRKYTWARYGTIFAGYTQKPILPRKPSNYLMSILEDLAHLEEPDLVFGRLVEIIDGPECNMAPTFMGNNGEGSIDLSPVSTKKDQYTLGYIAVYFLMH</sequence>
<evidence type="ECO:0000313" key="1">
    <source>
        <dbReference type="EMBL" id="KAF1962015.1"/>
    </source>
</evidence>